<dbReference type="Gene3D" id="1.25.40.20">
    <property type="entry name" value="Ankyrin repeat-containing domain"/>
    <property type="match status" value="1"/>
</dbReference>
<dbReference type="PROSITE" id="PS50297">
    <property type="entry name" value="ANK_REP_REGION"/>
    <property type="match status" value="1"/>
</dbReference>
<dbReference type="InterPro" id="IPR036770">
    <property type="entry name" value="Ankyrin_rpt-contain_sf"/>
</dbReference>
<dbReference type="PROSITE" id="PS50088">
    <property type="entry name" value="ANK_REPEAT"/>
    <property type="match status" value="1"/>
</dbReference>
<gene>
    <name evidence="3" type="ORF">OLEA9_A025145</name>
</gene>
<keyword evidence="2" id="KW-1133">Transmembrane helix</keyword>
<dbReference type="Proteomes" id="UP000594638">
    <property type="component" value="Unassembled WGS sequence"/>
</dbReference>
<dbReference type="PANTHER" id="PTHR24128:SF24">
    <property type="entry name" value="ANKYRIN REPEAT PROTEIN"/>
    <property type="match status" value="1"/>
</dbReference>
<feature type="repeat" description="ANK" evidence="1">
    <location>
        <begin position="65"/>
        <end position="92"/>
    </location>
</feature>
<keyword evidence="2" id="KW-0472">Membrane</keyword>
<reference evidence="3 4" key="1">
    <citation type="submission" date="2019-12" db="EMBL/GenBank/DDBJ databases">
        <authorList>
            <person name="Alioto T."/>
            <person name="Alioto T."/>
            <person name="Gomez Garrido J."/>
        </authorList>
    </citation>
    <scope>NUCLEOTIDE SEQUENCE [LARGE SCALE GENOMIC DNA]</scope>
</reference>
<evidence type="ECO:0000313" key="3">
    <source>
        <dbReference type="EMBL" id="CAA3016150.1"/>
    </source>
</evidence>
<dbReference type="InterPro" id="IPR002110">
    <property type="entry name" value="Ankyrin_rpt"/>
</dbReference>
<evidence type="ECO:0000256" key="1">
    <source>
        <dbReference type="PROSITE-ProRule" id="PRU00023"/>
    </source>
</evidence>
<comment type="caution">
    <text evidence="3">The sequence shown here is derived from an EMBL/GenBank/DDBJ whole genome shotgun (WGS) entry which is preliminary data.</text>
</comment>
<proteinExistence type="predicted"/>
<name>A0A8S0UC24_OLEEU</name>
<accession>A0A8S0UC24</accession>
<sequence length="281" mass="31413">MNTVEDLDIVHLYTKIRDNPHYLEVPNEMPFVESPLHTTTSEGRTNLALEILRLKPSLGKKLNLDGLSPLHLALDNGHTNTVKRLLKHDPDLVRVQGGQGTLFCIVQWKKGHQSFDLFSSHRKTNNTLIFRRSNDEGNTVMHLAALTNQSQVNKKNVEGKTVLDILSPENVEARKILISAGAKEGSSLVDDDTRREKYVKSNCMVEDIFMRIGAYLELGLSGDMRNAILVAVVLVATAAFQAILTPPFGFLTMLPLLFIMILLRPVQLAPTSTKFPHSRQK</sequence>
<dbReference type="AlphaFoldDB" id="A0A8S0UC24"/>
<evidence type="ECO:0000313" key="4">
    <source>
        <dbReference type="Proteomes" id="UP000594638"/>
    </source>
</evidence>
<keyword evidence="2" id="KW-0812">Transmembrane</keyword>
<organism evidence="3 4">
    <name type="scientific">Olea europaea subsp. europaea</name>
    <dbReference type="NCBI Taxonomy" id="158383"/>
    <lineage>
        <taxon>Eukaryota</taxon>
        <taxon>Viridiplantae</taxon>
        <taxon>Streptophyta</taxon>
        <taxon>Embryophyta</taxon>
        <taxon>Tracheophyta</taxon>
        <taxon>Spermatophyta</taxon>
        <taxon>Magnoliopsida</taxon>
        <taxon>eudicotyledons</taxon>
        <taxon>Gunneridae</taxon>
        <taxon>Pentapetalae</taxon>
        <taxon>asterids</taxon>
        <taxon>lamiids</taxon>
        <taxon>Lamiales</taxon>
        <taxon>Oleaceae</taxon>
        <taxon>Oleeae</taxon>
        <taxon>Olea</taxon>
    </lineage>
</organism>
<dbReference type="Gramene" id="OE9A025145T1">
    <property type="protein sequence ID" value="OE9A025145C1"/>
    <property type="gene ID" value="OE9A025145"/>
</dbReference>
<dbReference type="PANTHER" id="PTHR24128">
    <property type="entry name" value="HOMEOBOX PROTEIN WARIAI"/>
    <property type="match status" value="1"/>
</dbReference>
<dbReference type="OrthoDB" id="909233at2759"/>
<dbReference type="Pfam" id="PF12796">
    <property type="entry name" value="Ank_2"/>
    <property type="match status" value="1"/>
</dbReference>
<dbReference type="SUPFAM" id="SSF48403">
    <property type="entry name" value="Ankyrin repeat"/>
    <property type="match status" value="1"/>
</dbReference>
<feature type="transmembrane region" description="Helical" evidence="2">
    <location>
        <begin position="227"/>
        <end position="244"/>
    </location>
</feature>
<dbReference type="SMART" id="SM00248">
    <property type="entry name" value="ANK"/>
    <property type="match status" value="3"/>
</dbReference>
<keyword evidence="4" id="KW-1185">Reference proteome</keyword>
<dbReference type="EMBL" id="CACTIH010007595">
    <property type="protein sequence ID" value="CAA3016150.1"/>
    <property type="molecule type" value="Genomic_DNA"/>
</dbReference>
<evidence type="ECO:0000256" key="2">
    <source>
        <dbReference type="SAM" id="Phobius"/>
    </source>
</evidence>
<protein>
    <submittedName>
        <fullName evidence="3">Ankyrin repeat-containing BDA1-like</fullName>
    </submittedName>
</protein>
<keyword evidence="1" id="KW-0040">ANK repeat</keyword>